<dbReference type="GO" id="GO:0000127">
    <property type="term" value="C:transcription factor TFIIIC complex"/>
    <property type="evidence" value="ECO:0007669"/>
    <property type="project" value="TreeGrafter"/>
</dbReference>
<keyword evidence="3" id="KW-0539">Nucleus</keyword>
<organism evidence="5 6">
    <name type="scientific">Coccidioides immitis (strain RS)</name>
    <name type="common">Valley fever fungus</name>
    <dbReference type="NCBI Taxonomy" id="246410"/>
    <lineage>
        <taxon>Eukaryota</taxon>
        <taxon>Fungi</taxon>
        <taxon>Dikarya</taxon>
        <taxon>Ascomycota</taxon>
        <taxon>Pezizomycotina</taxon>
        <taxon>Eurotiomycetes</taxon>
        <taxon>Eurotiomycetidae</taxon>
        <taxon>Onygenales</taxon>
        <taxon>Onygenaceae</taxon>
        <taxon>Coccidioides</taxon>
    </lineage>
</organism>
<dbReference type="GO" id="GO:0006383">
    <property type="term" value="P:transcription by RNA polymerase III"/>
    <property type="evidence" value="ECO:0007669"/>
    <property type="project" value="TreeGrafter"/>
</dbReference>
<keyword evidence="2" id="KW-0804">Transcription</keyword>
<dbReference type="OrthoDB" id="4703at2759"/>
<reference evidence="6" key="1">
    <citation type="journal article" date="2009" name="Genome Res.">
        <title>Comparative genomic analyses of the human fungal pathogens Coccidioides and their relatives.</title>
        <authorList>
            <person name="Sharpton T.J."/>
            <person name="Stajich J.E."/>
            <person name="Rounsley S.D."/>
            <person name="Gardner M.J."/>
            <person name="Wortman J.R."/>
            <person name="Jordar V.S."/>
            <person name="Maiti R."/>
            <person name="Kodira C.D."/>
            <person name="Neafsey D.E."/>
            <person name="Zeng Q."/>
            <person name="Hung C.-Y."/>
            <person name="McMahan C."/>
            <person name="Muszewska A."/>
            <person name="Grynberg M."/>
            <person name="Mandel M.A."/>
            <person name="Kellner E.M."/>
            <person name="Barker B.M."/>
            <person name="Galgiani J.N."/>
            <person name="Orbach M.J."/>
            <person name="Kirkland T.N."/>
            <person name="Cole G.T."/>
            <person name="Henn M.R."/>
            <person name="Birren B.W."/>
            <person name="Taylor J.W."/>
        </authorList>
    </citation>
    <scope>NUCLEOTIDE SEQUENCE [LARGE SCALE GENOMIC DNA]</scope>
    <source>
        <strain evidence="6">RS</strain>
    </source>
</reference>
<dbReference type="KEGG" id="cim:CIMG_03593"/>
<dbReference type="Gene3D" id="2.130.10.10">
    <property type="entry name" value="YVTN repeat-like/Quinoprotein amine dehydrogenase"/>
    <property type="match status" value="1"/>
</dbReference>
<dbReference type="RefSeq" id="XP_001244152.2">
    <property type="nucleotide sequence ID" value="XM_001244151.2"/>
</dbReference>
<dbReference type="OMA" id="DWGDLRR"/>
<dbReference type="PANTHER" id="PTHR15052:SF2">
    <property type="entry name" value="GENERAL TRANSCRIPTION FACTOR 3C POLYPEPTIDE 2"/>
    <property type="match status" value="1"/>
</dbReference>
<evidence type="ECO:0000256" key="1">
    <source>
        <dbReference type="ARBA" id="ARBA00004123"/>
    </source>
</evidence>
<dbReference type="GeneID" id="4563220"/>
<evidence type="ECO:0000256" key="4">
    <source>
        <dbReference type="SAM" id="MobiDB-lite"/>
    </source>
</evidence>
<keyword evidence="6" id="KW-1185">Reference proteome</keyword>
<reference evidence="6" key="2">
    <citation type="journal article" date="2010" name="Genome Res.">
        <title>Population genomic sequencing of Coccidioides fungi reveals recent hybridization and transposon control.</title>
        <authorList>
            <person name="Neafsey D.E."/>
            <person name="Barker B.M."/>
            <person name="Sharpton T.J."/>
            <person name="Stajich J.E."/>
            <person name="Park D.J."/>
            <person name="Whiston E."/>
            <person name="Hung C.-Y."/>
            <person name="McMahan C."/>
            <person name="White J."/>
            <person name="Sykes S."/>
            <person name="Heiman D."/>
            <person name="Young S."/>
            <person name="Zeng Q."/>
            <person name="Abouelleil A."/>
            <person name="Aftuck L."/>
            <person name="Bessette D."/>
            <person name="Brown A."/>
            <person name="FitzGerald M."/>
            <person name="Lui A."/>
            <person name="Macdonald J.P."/>
            <person name="Priest M."/>
            <person name="Orbach M.J."/>
            <person name="Galgiani J.N."/>
            <person name="Kirkland T.N."/>
            <person name="Cole G.T."/>
            <person name="Birren B.W."/>
            <person name="Henn M.R."/>
            <person name="Taylor J.W."/>
            <person name="Rounsley S.D."/>
        </authorList>
    </citation>
    <scope>GENOME REANNOTATION</scope>
    <source>
        <strain evidence="6">RS</strain>
    </source>
</reference>
<dbReference type="InterPro" id="IPR036322">
    <property type="entry name" value="WD40_repeat_dom_sf"/>
</dbReference>
<gene>
    <name evidence="5" type="ORF">CIMG_03593</name>
</gene>
<dbReference type="PANTHER" id="PTHR15052">
    <property type="entry name" value="RNA POLYMERASE III TRANSCRIPTION INITIATION FACTOR COMPLEX SUBUNIT"/>
    <property type="match status" value="1"/>
</dbReference>
<feature type="region of interest" description="Disordered" evidence="4">
    <location>
        <begin position="26"/>
        <end position="77"/>
    </location>
</feature>
<feature type="compositionally biased region" description="Acidic residues" evidence="4">
    <location>
        <begin position="52"/>
        <end position="75"/>
    </location>
</feature>
<feature type="region of interest" description="Disordered" evidence="4">
    <location>
        <begin position="255"/>
        <end position="282"/>
    </location>
</feature>
<sequence length="793" mass="87908">MAPPLARRSGRLRRAARKYTDDAFQAVGLSPDNSGSEHLAAEELQNAHASDEDFVMGEDNEQAAAEEEDDFDDETGSVVGLTFDKTEQAERKLLAKLDRDMTHSRGLLKPAEHTAKNTQLKLTFGTGAEDLLPAIYARDRWAYGRDSTFPSAESFQGAQRTSPYGVGGLFCYPSFKMEFESTEAWDWYYDSSIGGCLLRNQQIRALEENVGREYFPKDGDKRHTVLVGPPGKQKEFHLGLHEFFDFGVVWEPPNPKAGKSGRSKNPDARSHGSLGDNAKDAHAMPEMERFREGWILNFGSKIQCAAWAPNCSGTTQYLAVVVPLPESQKAAECDINLTGAPAFTPSPPYPAAIQIWAFEAKQSEEVFPRPLDMSIEPRLRLVLCTRFGDVKRLCWCPMPRKPRSSHIEGKESINLGLLAGIWGDGSVKVLDVNIEKNSPTTQWAKVESPVFQAKPPSTLCTCLTWLSPGDLAVGCANGFIAVWSLPASCGKSESNPVPYIYTPIHTAYILNVVSAYPNHPYLLASSSIDGQMKLCSLVDPLVDIAEAIRTRMGTLNLSYSPFFQAFVTTDEADFVRLQPVRRFFSTISVLRSTSSVTAIAPCSPCHPTILVGTAGGLAMATNPLRRLLNPKNKHFQQTWFSHEWVLARDTKSEERLGVSRFYDGFKAESPNLLRSATQGKISSNMMTIYEEETGITVLAHNPNDHCGGWACAGLGCGLLRVEDLTLRPRRGFQFGTDWNRNHESGLSMIWHPKGCQRRARSFNGWLGVRPATPNSFRQEWLEGLARSRCHDGM</sequence>
<dbReference type="GO" id="GO:0005634">
    <property type="term" value="C:nucleus"/>
    <property type="evidence" value="ECO:0007669"/>
    <property type="project" value="UniProtKB-SubCell"/>
</dbReference>
<evidence type="ECO:0000256" key="2">
    <source>
        <dbReference type="ARBA" id="ARBA00023163"/>
    </source>
</evidence>
<dbReference type="AlphaFoldDB" id="J3KBQ2"/>
<dbReference type="Proteomes" id="UP000001261">
    <property type="component" value="Unassembled WGS sequence"/>
</dbReference>
<dbReference type="InParanoid" id="J3KBQ2"/>
<dbReference type="VEuPathDB" id="FungiDB:CIMG_03593"/>
<dbReference type="STRING" id="246410.J3KBQ2"/>
<protein>
    <submittedName>
        <fullName evidence="5">Transcription factor tfiiic complex subunit tfc6</fullName>
    </submittedName>
</protein>
<evidence type="ECO:0000313" key="6">
    <source>
        <dbReference type="Proteomes" id="UP000001261"/>
    </source>
</evidence>
<proteinExistence type="predicted"/>
<accession>J3KBQ2</accession>
<dbReference type="InterPro" id="IPR015943">
    <property type="entry name" value="WD40/YVTN_repeat-like_dom_sf"/>
</dbReference>
<name>J3KBQ2_COCIM</name>
<evidence type="ECO:0000256" key="3">
    <source>
        <dbReference type="ARBA" id="ARBA00023242"/>
    </source>
</evidence>
<evidence type="ECO:0000313" key="5">
    <source>
        <dbReference type="EMBL" id="EAS32569.3"/>
    </source>
</evidence>
<dbReference type="InterPro" id="IPR052416">
    <property type="entry name" value="GTF3C_component"/>
</dbReference>
<dbReference type="EMBL" id="GG704916">
    <property type="protein sequence ID" value="EAS32569.3"/>
    <property type="molecule type" value="Genomic_DNA"/>
</dbReference>
<dbReference type="SUPFAM" id="SSF50978">
    <property type="entry name" value="WD40 repeat-like"/>
    <property type="match status" value="1"/>
</dbReference>
<comment type="subcellular location">
    <subcellularLocation>
        <location evidence="1">Nucleus</location>
    </subcellularLocation>
</comment>